<dbReference type="AlphaFoldDB" id="A0A9W9BG14"/>
<protein>
    <submittedName>
        <fullName evidence="3">Uncharacterized protein</fullName>
    </submittedName>
</protein>
<evidence type="ECO:0000256" key="1">
    <source>
        <dbReference type="SAM" id="Coils"/>
    </source>
</evidence>
<evidence type="ECO:0000313" key="3">
    <source>
        <dbReference type="EMBL" id="KAJ4859710.1"/>
    </source>
</evidence>
<dbReference type="RefSeq" id="XP_056028766.1">
    <property type="nucleotide sequence ID" value="XM_056171908.1"/>
</dbReference>
<evidence type="ECO:0000313" key="4">
    <source>
        <dbReference type="Proteomes" id="UP001140511"/>
    </source>
</evidence>
<evidence type="ECO:0000256" key="2">
    <source>
        <dbReference type="SAM" id="MobiDB-lite"/>
    </source>
</evidence>
<accession>A0A9W9BG14</accession>
<feature type="compositionally biased region" description="Basic and acidic residues" evidence="2">
    <location>
        <begin position="338"/>
        <end position="355"/>
    </location>
</feature>
<dbReference type="GeneID" id="80866596"/>
<reference evidence="3" key="1">
    <citation type="submission" date="2022-09" db="EMBL/GenBank/DDBJ databases">
        <title>Chromosome-level assembly of Trichoderma breve T069, a fungus used in development of biopesticide product.</title>
        <authorList>
            <person name="Lin R."/>
            <person name="Liu T."/>
        </authorList>
    </citation>
    <scope>NUCLEOTIDE SEQUENCE</scope>
    <source>
        <strain evidence="3">T069</strain>
    </source>
</reference>
<keyword evidence="4" id="KW-1185">Reference proteome</keyword>
<dbReference type="Proteomes" id="UP001140511">
    <property type="component" value="Unassembled WGS sequence"/>
</dbReference>
<comment type="caution">
    <text evidence="3">The sequence shown here is derived from an EMBL/GenBank/DDBJ whole genome shotgun (WGS) entry which is preliminary data.</text>
</comment>
<dbReference type="EMBL" id="JAOPEN010000003">
    <property type="protein sequence ID" value="KAJ4859710.1"/>
    <property type="molecule type" value="Genomic_DNA"/>
</dbReference>
<keyword evidence="1" id="KW-0175">Coiled coil</keyword>
<name>A0A9W9BG14_9HYPO</name>
<organism evidence="3 4">
    <name type="scientific">Trichoderma breve</name>
    <dbReference type="NCBI Taxonomy" id="2034170"/>
    <lineage>
        <taxon>Eukaryota</taxon>
        <taxon>Fungi</taxon>
        <taxon>Dikarya</taxon>
        <taxon>Ascomycota</taxon>
        <taxon>Pezizomycotina</taxon>
        <taxon>Sordariomycetes</taxon>
        <taxon>Hypocreomycetidae</taxon>
        <taxon>Hypocreales</taxon>
        <taxon>Hypocreaceae</taxon>
        <taxon>Trichoderma</taxon>
    </lineage>
</organism>
<feature type="coiled-coil region" evidence="1">
    <location>
        <begin position="182"/>
        <end position="209"/>
    </location>
</feature>
<feature type="region of interest" description="Disordered" evidence="2">
    <location>
        <begin position="265"/>
        <end position="355"/>
    </location>
</feature>
<gene>
    <name evidence="3" type="ORF">T069G_04698</name>
</gene>
<sequence length="833" mass="96416">MSQDHGQCQALHLSDGSKCTKEATHADGVFCWFHSKQVYGLYKGYKRRNARLDELESEAPPYLKTSKVPLANQTFEDVQDQETLRTVHSHLFDRYVLTGQVIDARRLHHTHFYSLQIDYGHQAYLDKLSSNRHIILRSLEKLEKRTADVLYQQEKWFAWVRQAQEEEEATRDKEQKKIKQEAALFKRHRDKLQARLEQARREEEQKSQDAYLEAAFRGRMDMSEDDWESDEAWDPIKDTDQDKRNQYIDLIRHFLWMDAADIEASQDPPAEPKPQVEEAAEQQQEEDSQKPSKNGKKKAKAKLSAAKPGDRGSTGDSSTADRGQDKLMAMQQQKKAKKAADEPMPDKNNIETEQEMRKRLTRWVVGESPRDFTPQGAATGEMADSPYLFYTKANAVEDEILFPDELTSNKKNVHFREIRNPVSRLEHSGLPGHNKYWEKGLTAILAGEDFKEPFSKEMDTDEDSMWALPAIWKSGLEKLLQGTLSAEQREVLEETGLDAIKEGQLIADRLDSAESPDWVYYIAELMQWLEVESFDDDYYGDYGSDPWSHGFIVQDMILAFSTMAMFFPEVDTTAHVTAFLKSDQYEAFRNSVLFDPRERSKSRPDRRSRTSYKYRDPKFWTEWKAVLEQDRHFSDIYPFDWSLAIRPIIAKSYRAGVMVPAHLENDGRIVPGVATANTEPHRPDTLDLFINYDDPGRLFPITYPPHFTGPDKWPKLLPIAEDFAEKHQNARFALLRIWTARHFYPLMLGMGNRQATSFRDSVSRPWEWKFLPKDMPGSELSMHNTTAKALENVKERLEDRIAYRGDLILVMAEDVAELLKNCTAATFAVQTRP</sequence>
<proteinExistence type="predicted"/>